<evidence type="ECO:0000313" key="7">
    <source>
        <dbReference type="Proteomes" id="UP000564677"/>
    </source>
</evidence>
<dbReference type="EC" id="1.5.3.1" evidence="6"/>
<comment type="caution">
    <text evidence="6">The sequence shown here is derived from an EMBL/GenBank/DDBJ whole genome shotgun (WGS) entry which is preliminary data.</text>
</comment>
<reference evidence="6 7" key="1">
    <citation type="submission" date="2020-03" db="EMBL/GenBank/DDBJ databases">
        <title>Genomic Encyclopedia of Type Strains, Phase IV (KMG-IV): sequencing the most valuable type-strain genomes for metagenomic binning, comparative biology and taxonomic classification.</title>
        <authorList>
            <person name="Goeker M."/>
        </authorList>
    </citation>
    <scope>NUCLEOTIDE SEQUENCE [LARGE SCALE GENOMIC DNA]</scope>
    <source>
        <strain evidence="6 7">DSM 4733</strain>
    </source>
</reference>
<evidence type="ECO:0000256" key="4">
    <source>
        <dbReference type="ARBA" id="ARBA00023002"/>
    </source>
</evidence>
<dbReference type="AlphaFoldDB" id="A0A7X5ZUF7"/>
<dbReference type="PANTHER" id="PTHR10961">
    <property type="entry name" value="PEROXISOMAL SARCOSINE OXIDASE"/>
    <property type="match status" value="1"/>
</dbReference>
<evidence type="ECO:0000256" key="3">
    <source>
        <dbReference type="ARBA" id="ARBA00022827"/>
    </source>
</evidence>
<dbReference type="SUPFAM" id="SSF51905">
    <property type="entry name" value="FAD/NAD(P)-binding domain"/>
    <property type="match status" value="1"/>
</dbReference>
<keyword evidence="3" id="KW-0274">FAD</keyword>
<dbReference type="InterPro" id="IPR045170">
    <property type="entry name" value="MTOX"/>
</dbReference>
<dbReference type="GO" id="GO:0008115">
    <property type="term" value="F:sarcosine oxidase activity"/>
    <property type="evidence" value="ECO:0007669"/>
    <property type="project" value="UniProtKB-EC"/>
</dbReference>
<dbReference type="PANTHER" id="PTHR10961:SF7">
    <property type="entry name" value="FAD DEPENDENT OXIDOREDUCTASE DOMAIN-CONTAINING PROTEIN"/>
    <property type="match status" value="1"/>
</dbReference>
<dbReference type="Gene3D" id="3.50.50.60">
    <property type="entry name" value="FAD/NAD(P)-binding domain"/>
    <property type="match status" value="1"/>
</dbReference>
<keyword evidence="4 6" id="KW-0560">Oxidoreductase</keyword>
<gene>
    <name evidence="6" type="ORF">FHR20_000962</name>
</gene>
<comment type="cofactor">
    <cofactor evidence="1">
        <name>FAD</name>
        <dbReference type="ChEBI" id="CHEBI:57692"/>
    </cofactor>
</comment>
<evidence type="ECO:0000259" key="5">
    <source>
        <dbReference type="Pfam" id="PF01266"/>
    </source>
</evidence>
<dbReference type="RefSeq" id="WP_167298444.1">
    <property type="nucleotide sequence ID" value="NZ_JAASQV010000001.1"/>
</dbReference>
<keyword evidence="7" id="KW-1185">Reference proteome</keyword>
<dbReference type="InterPro" id="IPR006076">
    <property type="entry name" value="FAD-dep_OxRdtase"/>
</dbReference>
<dbReference type="Pfam" id="PF01266">
    <property type="entry name" value="DAO"/>
    <property type="match status" value="1"/>
</dbReference>
<evidence type="ECO:0000256" key="2">
    <source>
        <dbReference type="ARBA" id="ARBA00022630"/>
    </source>
</evidence>
<protein>
    <submittedName>
        <fullName evidence="6">Sarcosine oxidase</fullName>
        <ecNumber evidence="6">1.5.3.1</ecNumber>
    </submittedName>
</protein>
<evidence type="ECO:0000256" key="1">
    <source>
        <dbReference type="ARBA" id="ARBA00001974"/>
    </source>
</evidence>
<dbReference type="Proteomes" id="UP000564677">
    <property type="component" value="Unassembled WGS sequence"/>
</dbReference>
<organism evidence="6 7">
    <name type="scientific">Sphingomonas leidyi</name>
    <dbReference type="NCBI Taxonomy" id="68569"/>
    <lineage>
        <taxon>Bacteria</taxon>
        <taxon>Pseudomonadati</taxon>
        <taxon>Pseudomonadota</taxon>
        <taxon>Alphaproteobacteria</taxon>
        <taxon>Sphingomonadales</taxon>
        <taxon>Sphingomonadaceae</taxon>
        <taxon>Sphingomonas</taxon>
    </lineage>
</organism>
<accession>A0A7X5ZUF7</accession>
<dbReference type="GO" id="GO:0050660">
    <property type="term" value="F:flavin adenine dinucleotide binding"/>
    <property type="evidence" value="ECO:0007669"/>
    <property type="project" value="InterPro"/>
</dbReference>
<name>A0A7X5ZUF7_9SPHN</name>
<dbReference type="Gene3D" id="3.30.9.10">
    <property type="entry name" value="D-Amino Acid Oxidase, subunit A, domain 2"/>
    <property type="match status" value="1"/>
</dbReference>
<dbReference type="EMBL" id="JAASQV010000001">
    <property type="protein sequence ID" value="NIJ64031.1"/>
    <property type="molecule type" value="Genomic_DNA"/>
</dbReference>
<sequence>MRGPSLLVVGAGINGLWTAWRFLRAGWDVTLADAGPLPNPAAASWDQHRLIHPLGAESEADVHAIERALGGWAELWSRLGHSHYRQTGGLLGNRMEARSIFLGAAGWPCQRVGSASLAALVPGLRRHPEGGGLWTPRAGVLLADRIVTDMVRLIEGLGCRLLPNRPILEEEIREGRFRLGPGEAFAPDLTIVAAGAGTGEVIRMLAPRLTGVDQTMFYFSAPRAWERAPLLVDFGPHDDLWAAPPVAGTMLKLAASDLAVPGGPFDSDALSERIAETFRTIEWRFVRQARCRYARTADGARILEPVRGTDQRAWVVAGCNGGGFKLAPLVAELVWQHARGQVEALA</sequence>
<feature type="domain" description="FAD dependent oxidoreductase" evidence="5">
    <location>
        <begin position="6"/>
        <end position="334"/>
    </location>
</feature>
<keyword evidence="2" id="KW-0285">Flavoprotein</keyword>
<dbReference type="InterPro" id="IPR036188">
    <property type="entry name" value="FAD/NAD-bd_sf"/>
</dbReference>
<evidence type="ECO:0000313" key="6">
    <source>
        <dbReference type="EMBL" id="NIJ64031.1"/>
    </source>
</evidence>
<proteinExistence type="predicted"/>